<name>A0A1H3X7A5_9BACT</name>
<feature type="transmembrane region" description="Helical" evidence="1">
    <location>
        <begin position="37"/>
        <end position="59"/>
    </location>
</feature>
<dbReference type="OrthoDB" id="7107790at2"/>
<keyword evidence="1" id="KW-0472">Membrane</keyword>
<proteinExistence type="predicted"/>
<keyword evidence="1" id="KW-0812">Transmembrane</keyword>
<dbReference type="AlphaFoldDB" id="A0A1H3X7A5"/>
<feature type="transmembrane region" description="Helical" evidence="1">
    <location>
        <begin position="115"/>
        <end position="132"/>
    </location>
</feature>
<dbReference type="STRING" id="37625.SAMN05660420_00828"/>
<keyword evidence="1" id="KW-1133">Transmembrane helix</keyword>
<accession>A0A1H3X7A5</accession>
<reference evidence="2 3" key="1">
    <citation type="submission" date="2016-10" db="EMBL/GenBank/DDBJ databases">
        <authorList>
            <person name="de Groot N.N."/>
        </authorList>
    </citation>
    <scope>NUCLEOTIDE SEQUENCE [LARGE SCALE GENOMIC DNA]</scope>
    <source>
        <strain evidence="2 3">DSM 7343</strain>
    </source>
</reference>
<evidence type="ECO:0000313" key="2">
    <source>
        <dbReference type="EMBL" id="SDZ94514.1"/>
    </source>
</evidence>
<evidence type="ECO:0000256" key="1">
    <source>
        <dbReference type="SAM" id="Phobius"/>
    </source>
</evidence>
<protein>
    <submittedName>
        <fullName evidence="2">Uncharacterized protein</fullName>
    </submittedName>
</protein>
<feature type="transmembrane region" description="Helical" evidence="1">
    <location>
        <begin position="139"/>
        <end position="158"/>
    </location>
</feature>
<feature type="transmembrane region" description="Helical" evidence="1">
    <location>
        <begin position="71"/>
        <end position="88"/>
    </location>
</feature>
<gene>
    <name evidence="2" type="ORF">SAMN05660420_00828</name>
</gene>
<dbReference type="EMBL" id="FNQN01000002">
    <property type="protein sequence ID" value="SDZ94514.1"/>
    <property type="molecule type" value="Genomic_DNA"/>
</dbReference>
<dbReference type="Proteomes" id="UP000199409">
    <property type="component" value="Unassembled WGS sequence"/>
</dbReference>
<keyword evidence="3" id="KW-1185">Reference proteome</keyword>
<sequence length="359" mass="40090">MYIVILILAWITPAAIAGALGWSGIWGSGSAFAEYLIPIPVAGGAFHVPSFVITAAIILVCRNATGTKIRFLPVLAFSALAAALSLMLEFDRLHAWFFTDYQPFGSPFRLDGNPLLLFIATDAFWVGAYALMKGFVPPARYWLALPLVPAAIIGLSVINYQTSGPIFKKGGPMYSGVRGEEIVMVYASENYDEKVFLNWVKQNSNFARPWLNVNTEHVAILFTNSMQVIKWRQYDQMTKDSTIATVCLYEEDRSIIPHDGYYDCFTDHPTVDQELATLIAKNSQDLGTDIDHWYARLLMCEGMDISDTTPTDIARLDVCRAMHRGYSRDVMRFIKKYGEDSDQVNFIKTKAISGGLTTE</sequence>
<dbReference type="RefSeq" id="WP_092345015.1">
    <property type="nucleotide sequence ID" value="NZ_FNQN01000002.1"/>
</dbReference>
<organism evidence="2 3">
    <name type="scientific">Desulfuromusa kysingii</name>
    <dbReference type="NCBI Taxonomy" id="37625"/>
    <lineage>
        <taxon>Bacteria</taxon>
        <taxon>Pseudomonadati</taxon>
        <taxon>Thermodesulfobacteriota</taxon>
        <taxon>Desulfuromonadia</taxon>
        <taxon>Desulfuromonadales</taxon>
        <taxon>Geopsychrobacteraceae</taxon>
        <taxon>Desulfuromusa</taxon>
    </lineage>
</organism>
<evidence type="ECO:0000313" key="3">
    <source>
        <dbReference type="Proteomes" id="UP000199409"/>
    </source>
</evidence>